<protein>
    <submittedName>
        <fullName evidence="4">Thioredoxin_16 domain-containing protein</fullName>
    </submittedName>
</protein>
<feature type="compositionally biased region" description="Basic and acidic residues" evidence="1">
    <location>
        <begin position="106"/>
        <end position="133"/>
    </location>
</feature>
<evidence type="ECO:0000256" key="1">
    <source>
        <dbReference type="SAM" id="MobiDB-lite"/>
    </source>
</evidence>
<dbReference type="OrthoDB" id="5860472at2759"/>
<dbReference type="EMBL" id="UZAH01025764">
    <property type="protein sequence ID" value="VDO70124.1"/>
    <property type="molecule type" value="Genomic_DNA"/>
</dbReference>
<keyword evidence="3" id="KW-1185">Reference proteome</keyword>
<feature type="region of interest" description="Disordered" evidence="1">
    <location>
        <begin position="86"/>
        <end position="145"/>
    </location>
</feature>
<organism evidence="3 4">
    <name type="scientific">Heligmosomoides polygyrus</name>
    <name type="common">Parasitic roundworm</name>
    <dbReference type="NCBI Taxonomy" id="6339"/>
    <lineage>
        <taxon>Eukaryota</taxon>
        <taxon>Metazoa</taxon>
        <taxon>Ecdysozoa</taxon>
        <taxon>Nematoda</taxon>
        <taxon>Chromadorea</taxon>
        <taxon>Rhabditida</taxon>
        <taxon>Rhabditina</taxon>
        <taxon>Rhabditomorpha</taxon>
        <taxon>Strongyloidea</taxon>
        <taxon>Heligmosomidae</taxon>
        <taxon>Heligmosomoides</taxon>
    </lineage>
</organism>
<dbReference type="WBParaSite" id="HPBE_0000689201-mRNA-1">
    <property type="protein sequence ID" value="HPBE_0000689201-mRNA-1"/>
    <property type="gene ID" value="HPBE_0000689201"/>
</dbReference>
<accession>A0A183FIX1</accession>
<name>A0A183FIX1_HELPZ</name>
<sequence>MSMYKIPPLVPEDVNVKPADILYFLPSYHDAVSQNGGTSLCNGVPEDDNHDPVKAVETKQHELIKSLMNLGSTLDNLLKEMGKSGYAAEPTEEKPIEAVPSSTEAPSDKASKADKEAKKAARKAAKAEAKVKVGPDSSLGKKLPAADASNKQWTFTEEKRSNETGQALTACLPQGFVDFEKQKLGDIRITFTSVDKPWIEALSHFSEKRNVVFKEKFSVVAPDCSLCCRISAWKLLGVALGLFSFASNHSIQAAHQHRWLSKMDFVLAGKLSRESAIREASQFLSQFDALSSQFCFGIADIIARSVLLESVDTALPNNVELWVKRLQSVM</sequence>
<dbReference type="AlphaFoldDB" id="A0A183FIX1"/>
<evidence type="ECO:0000313" key="3">
    <source>
        <dbReference type="Proteomes" id="UP000050761"/>
    </source>
</evidence>
<proteinExistence type="predicted"/>
<dbReference type="Proteomes" id="UP000050761">
    <property type="component" value="Unassembled WGS sequence"/>
</dbReference>
<evidence type="ECO:0000313" key="2">
    <source>
        <dbReference type="EMBL" id="VDO70124.1"/>
    </source>
</evidence>
<evidence type="ECO:0000313" key="4">
    <source>
        <dbReference type="WBParaSite" id="HPBE_0000689201-mRNA-1"/>
    </source>
</evidence>
<reference evidence="4" key="2">
    <citation type="submission" date="2019-09" db="UniProtKB">
        <authorList>
            <consortium name="WormBaseParasite"/>
        </authorList>
    </citation>
    <scope>IDENTIFICATION</scope>
</reference>
<accession>A0A3P7YFJ0</accession>
<gene>
    <name evidence="2" type="ORF">HPBE_LOCUS6893</name>
</gene>
<reference evidence="2 3" key="1">
    <citation type="submission" date="2018-11" db="EMBL/GenBank/DDBJ databases">
        <authorList>
            <consortium name="Pathogen Informatics"/>
        </authorList>
    </citation>
    <scope>NUCLEOTIDE SEQUENCE [LARGE SCALE GENOMIC DNA]</scope>
</reference>